<evidence type="ECO:0000256" key="3">
    <source>
        <dbReference type="ARBA" id="ARBA00022801"/>
    </source>
</evidence>
<dbReference type="Proteomes" id="UP000285456">
    <property type="component" value="Unassembled WGS sequence"/>
</dbReference>
<evidence type="ECO:0000313" key="7">
    <source>
        <dbReference type="Proteomes" id="UP000285456"/>
    </source>
</evidence>
<keyword evidence="2" id="KW-0479">Metal-binding</keyword>
<dbReference type="SMART" id="SM00849">
    <property type="entry name" value="Lactamase_B"/>
    <property type="match status" value="1"/>
</dbReference>
<dbReference type="Gene3D" id="3.60.15.10">
    <property type="entry name" value="Ribonuclease Z/Hydroxyacylglutathione hydrolase-like"/>
    <property type="match status" value="1"/>
</dbReference>
<dbReference type="PANTHER" id="PTHR46233">
    <property type="entry name" value="HYDROXYACYLGLUTATHIONE HYDROLASE GLOC"/>
    <property type="match status" value="1"/>
</dbReference>
<name>A0A417YG77_9BACI</name>
<evidence type="ECO:0000313" key="6">
    <source>
        <dbReference type="EMBL" id="RHW31716.1"/>
    </source>
</evidence>
<reference evidence="6 7" key="1">
    <citation type="journal article" date="2007" name="Int. J. Syst. Evol. Microbiol.">
        <title>Oceanobacillus profundus sp. nov., isolated from a deep-sea sediment core.</title>
        <authorList>
            <person name="Kim Y.G."/>
            <person name="Choi D.H."/>
            <person name="Hyun S."/>
            <person name="Cho B.C."/>
        </authorList>
    </citation>
    <scope>NUCLEOTIDE SEQUENCE [LARGE SCALE GENOMIC DNA]</scope>
    <source>
        <strain evidence="6 7">DSM 18246</strain>
    </source>
</reference>
<keyword evidence="3 6" id="KW-0378">Hydrolase</keyword>
<dbReference type="Pfam" id="PF00753">
    <property type="entry name" value="Lactamase_B"/>
    <property type="match status" value="1"/>
</dbReference>
<feature type="domain" description="Metallo-beta-lactamase" evidence="5">
    <location>
        <begin position="12"/>
        <end position="189"/>
    </location>
</feature>
<proteinExistence type="predicted"/>
<dbReference type="RefSeq" id="WP_095306998.1">
    <property type="nucleotide sequence ID" value="NZ_JAMAWL010000001.1"/>
</dbReference>
<dbReference type="EMBL" id="QWEH01000008">
    <property type="protein sequence ID" value="RHW31716.1"/>
    <property type="molecule type" value="Genomic_DNA"/>
</dbReference>
<dbReference type="GO" id="GO:0046872">
    <property type="term" value="F:metal ion binding"/>
    <property type="evidence" value="ECO:0007669"/>
    <property type="project" value="UniProtKB-KW"/>
</dbReference>
<sequence length="207" mass="22951">MNVKGMALGPIGTNCYIVYDKGKALLIDPGAEPDKIAEFLEREGLKVQAILLTHAHFDHIAALDEIRETVDTDVYIHENELSWLSDPQMNGSSKLIGNEIVMKPAEFTFKMGPMEIGDFHFEVIHTPGHSPGSVSFLFDQNEFIISGDVLFYHGIGRTDLPGGNMAEIEATIQNKLYQLKESLTVYPGHGPHTTIGEEKQNNPFVRA</sequence>
<dbReference type="SUPFAM" id="SSF56281">
    <property type="entry name" value="Metallo-hydrolase/oxidoreductase"/>
    <property type="match status" value="1"/>
</dbReference>
<dbReference type="GO" id="GO:0016787">
    <property type="term" value="F:hydrolase activity"/>
    <property type="evidence" value="ECO:0007669"/>
    <property type="project" value="UniProtKB-KW"/>
</dbReference>
<gene>
    <name evidence="6" type="ORF">D1B32_13425</name>
</gene>
<evidence type="ECO:0000256" key="4">
    <source>
        <dbReference type="ARBA" id="ARBA00022833"/>
    </source>
</evidence>
<evidence type="ECO:0000259" key="5">
    <source>
        <dbReference type="SMART" id="SM00849"/>
    </source>
</evidence>
<accession>A0A417YG77</accession>
<dbReference type="InterPro" id="IPR036866">
    <property type="entry name" value="RibonucZ/Hydroxyglut_hydro"/>
</dbReference>
<comment type="cofactor">
    <cofactor evidence="1">
        <name>Zn(2+)</name>
        <dbReference type="ChEBI" id="CHEBI:29105"/>
    </cofactor>
</comment>
<dbReference type="OrthoDB" id="9802248at2"/>
<dbReference type="InterPro" id="IPR051453">
    <property type="entry name" value="MBL_Glyoxalase_II"/>
</dbReference>
<evidence type="ECO:0000256" key="1">
    <source>
        <dbReference type="ARBA" id="ARBA00001947"/>
    </source>
</evidence>
<dbReference type="PANTHER" id="PTHR46233:SF3">
    <property type="entry name" value="HYDROXYACYLGLUTATHIONE HYDROLASE GLOC"/>
    <property type="match status" value="1"/>
</dbReference>
<organism evidence="6 7">
    <name type="scientific">Oceanobacillus profundus</name>
    <dbReference type="NCBI Taxonomy" id="372463"/>
    <lineage>
        <taxon>Bacteria</taxon>
        <taxon>Bacillati</taxon>
        <taxon>Bacillota</taxon>
        <taxon>Bacilli</taxon>
        <taxon>Bacillales</taxon>
        <taxon>Bacillaceae</taxon>
        <taxon>Oceanobacillus</taxon>
    </lineage>
</organism>
<evidence type="ECO:0000256" key="2">
    <source>
        <dbReference type="ARBA" id="ARBA00022723"/>
    </source>
</evidence>
<keyword evidence="7" id="KW-1185">Reference proteome</keyword>
<keyword evidence="4" id="KW-0862">Zinc</keyword>
<dbReference type="InterPro" id="IPR001279">
    <property type="entry name" value="Metallo-B-lactamas"/>
</dbReference>
<comment type="caution">
    <text evidence="6">The sequence shown here is derived from an EMBL/GenBank/DDBJ whole genome shotgun (WGS) entry which is preliminary data.</text>
</comment>
<dbReference type="CDD" id="cd06262">
    <property type="entry name" value="metallo-hydrolase-like_MBL-fold"/>
    <property type="match status" value="1"/>
</dbReference>
<protein>
    <submittedName>
        <fullName evidence="6">MBL fold metallo-hydrolase</fullName>
    </submittedName>
</protein>
<dbReference type="AlphaFoldDB" id="A0A417YG77"/>